<keyword evidence="1" id="KW-0812">Transmembrane</keyword>
<dbReference type="EMBL" id="JAOAMU010000007">
    <property type="protein sequence ID" value="MCT2564119.1"/>
    <property type="molecule type" value="Genomic_DNA"/>
</dbReference>
<reference evidence="2 3" key="1">
    <citation type="submission" date="2022-09" db="EMBL/GenBank/DDBJ databases">
        <title>Chryseobacterium oleae sp.nov., isolated from the inter-root soil of Pyrola calliantha H. Andr. in Tibet.</title>
        <authorList>
            <person name="Li Z."/>
        </authorList>
    </citation>
    <scope>NUCLEOTIDE SEQUENCE [LARGE SCALE GENOMIC DNA]</scope>
    <source>
        <strain evidence="3">pc1-10</strain>
    </source>
</reference>
<dbReference type="Proteomes" id="UP001525566">
    <property type="component" value="Unassembled WGS sequence"/>
</dbReference>
<evidence type="ECO:0000256" key="1">
    <source>
        <dbReference type="SAM" id="Phobius"/>
    </source>
</evidence>
<feature type="transmembrane region" description="Helical" evidence="1">
    <location>
        <begin position="18"/>
        <end position="37"/>
    </location>
</feature>
<dbReference type="RefSeq" id="WP_259840771.1">
    <property type="nucleotide sequence ID" value="NZ_JAOAMU010000007.1"/>
</dbReference>
<gene>
    <name evidence="2" type="ORF">N0B48_19685</name>
</gene>
<keyword evidence="1" id="KW-1133">Transmembrane helix</keyword>
<feature type="transmembrane region" description="Helical" evidence="1">
    <location>
        <begin position="43"/>
        <end position="65"/>
    </location>
</feature>
<evidence type="ECO:0000313" key="3">
    <source>
        <dbReference type="Proteomes" id="UP001525566"/>
    </source>
</evidence>
<keyword evidence="1" id="KW-0472">Membrane</keyword>
<accession>A0ABT2IZ50</accession>
<name>A0ABT2IZ50_9FLAO</name>
<protein>
    <recommendedName>
        <fullName evidence="4">PH domain-containing protein</fullName>
    </recommendedName>
</protein>
<proteinExistence type="predicted"/>
<organism evidence="2 3">
    <name type="scientific">Chryseobacterium herbae</name>
    <dbReference type="NCBI Taxonomy" id="2976476"/>
    <lineage>
        <taxon>Bacteria</taxon>
        <taxon>Pseudomonadati</taxon>
        <taxon>Bacteroidota</taxon>
        <taxon>Flavobacteriia</taxon>
        <taxon>Flavobacteriales</taxon>
        <taxon>Weeksellaceae</taxon>
        <taxon>Chryseobacterium group</taxon>
        <taxon>Chryseobacterium</taxon>
    </lineage>
</organism>
<comment type="caution">
    <text evidence="2">The sequence shown here is derived from an EMBL/GenBank/DDBJ whole genome shotgun (WGS) entry which is preliminary data.</text>
</comment>
<evidence type="ECO:0000313" key="2">
    <source>
        <dbReference type="EMBL" id="MCT2564119.1"/>
    </source>
</evidence>
<keyword evidence="3" id="KW-1185">Reference proteome</keyword>
<sequence length="188" mass="21792">METIIITERKKSIITDSILLTLFGAVPLFFLVKWLILADEGKIFIIFLIIVTLFFPVVVVSGYIWDVKQRIILSEDSIKLSYGRNFVDIMHFEGGFSIPDDHEIPWSKVTGFHIDAYERQEPTEGGGYTTITRYSLIVTLKNKEKGEADFEKFSPNYYAIRLGKFEEHPNTIALICEDYRNKIEENKR</sequence>
<evidence type="ECO:0008006" key="4">
    <source>
        <dbReference type="Google" id="ProtNLM"/>
    </source>
</evidence>